<feature type="chain" id="PRO_5044250875" evidence="2">
    <location>
        <begin position="19"/>
        <end position="572"/>
    </location>
</feature>
<dbReference type="EMBL" id="JBGBPQ010000017">
    <property type="protein sequence ID" value="KAL1507714.1"/>
    <property type="molecule type" value="Genomic_DNA"/>
</dbReference>
<evidence type="ECO:0000313" key="3">
    <source>
        <dbReference type="EMBL" id="KAL1507714.1"/>
    </source>
</evidence>
<proteinExistence type="predicted"/>
<reference evidence="3 4" key="1">
    <citation type="journal article" date="2024" name="Science">
        <title>Giant polyketide synthase enzymes in the biosynthesis of giant marine polyether toxins.</title>
        <authorList>
            <person name="Fallon T.R."/>
            <person name="Shende V.V."/>
            <person name="Wierzbicki I.H."/>
            <person name="Pendleton A.L."/>
            <person name="Watervoot N.F."/>
            <person name="Auber R.P."/>
            <person name="Gonzalez D.J."/>
            <person name="Wisecaver J.H."/>
            <person name="Moore B.S."/>
        </authorList>
    </citation>
    <scope>NUCLEOTIDE SEQUENCE [LARGE SCALE GENOMIC DNA]</scope>
    <source>
        <strain evidence="3 4">12B1</strain>
    </source>
</reference>
<evidence type="ECO:0000256" key="2">
    <source>
        <dbReference type="SAM" id="SignalP"/>
    </source>
</evidence>
<keyword evidence="2" id="KW-0732">Signal</keyword>
<name>A0AB34IWW9_PRYPA</name>
<protein>
    <submittedName>
        <fullName evidence="3">Uncharacterized protein</fullName>
    </submittedName>
</protein>
<feature type="coiled-coil region" evidence="1">
    <location>
        <begin position="85"/>
        <end position="144"/>
    </location>
</feature>
<keyword evidence="4" id="KW-1185">Reference proteome</keyword>
<accession>A0AB34IWW9</accession>
<evidence type="ECO:0000313" key="4">
    <source>
        <dbReference type="Proteomes" id="UP001515480"/>
    </source>
</evidence>
<feature type="signal peptide" evidence="2">
    <location>
        <begin position="1"/>
        <end position="18"/>
    </location>
</feature>
<dbReference type="AlphaFoldDB" id="A0AB34IWW9"/>
<organism evidence="3 4">
    <name type="scientific">Prymnesium parvum</name>
    <name type="common">Toxic golden alga</name>
    <dbReference type="NCBI Taxonomy" id="97485"/>
    <lineage>
        <taxon>Eukaryota</taxon>
        <taxon>Haptista</taxon>
        <taxon>Haptophyta</taxon>
        <taxon>Prymnesiophyceae</taxon>
        <taxon>Prymnesiales</taxon>
        <taxon>Prymnesiaceae</taxon>
        <taxon>Prymnesium</taxon>
    </lineage>
</organism>
<comment type="caution">
    <text evidence="3">The sequence shown here is derived from an EMBL/GenBank/DDBJ whole genome shotgun (WGS) entry which is preliminary data.</text>
</comment>
<dbReference type="Proteomes" id="UP001515480">
    <property type="component" value="Unassembled WGS sequence"/>
</dbReference>
<sequence length="572" mass="60974">MPLQLRVLLLLSLSAASALIRPVPSAICHPLSSCAVSMRASSDEAQAYTRWVTRVTIKSKSSSTGMLDDVSGSEAEAAAAKARWLSRLEDEARSAQAARLSAAAKEVAAREAAAKQRLLYAMKADEAKAERERLANKLAVAAEVRLRAEAMARMKEHTEGVHAAAEAAPREHASAAVDAEKAARAQEAAKARWLLSRYEDSQALASIARRKSTPAAQSDVVATAEVAAEPLAAARGDVRHAWVSEALVAARNAAEAVDVEQTLRTVRSLAAFTVAAGGKARVAVENSEALRQAAHEAKVSLQSWLAREEEAEVRPSVTARAVGLAVAAVEAAARGAEDVEQLVVALDAAVEDVANTARAAAKVEKQAAVAFSEAKVAMASTWRSALGVIGLDTLKDERRRLEAAQAQAAAYAQAASAAEQLAQKLKEEAGVPRRAAITDVLPACEATPVMGMRFFHDIHLLPAHAVQSARGVAMDLATDFATAPRRAREAAVARMEQTKAELQLIAETLYDEVKSDVMQLPAVLQRHTLGFIVSNVQEAEIKRDEARRKRDNLKSLIAFEQGARLQRAPHAE</sequence>
<gene>
    <name evidence="3" type="ORF">AB1Y20_007327</name>
</gene>
<evidence type="ECO:0000256" key="1">
    <source>
        <dbReference type="SAM" id="Coils"/>
    </source>
</evidence>
<keyword evidence="1" id="KW-0175">Coiled coil</keyword>
<feature type="coiled-coil region" evidence="1">
    <location>
        <begin position="394"/>
        <end position="428"/>
    </location>
</feature>